<dbReference type="HOGENOM" id="CLU_2814057_0_0_1"/>
<evidence type="ECO:0000313" key="3">
    <source>
        <dbReference type="Proteomes" id="UP000016931"/>
    </source>
</evidence>
<gene>
    <name evidence="2" type="ORF">SEPMUDRAFT_127634</name>
</gene>
<dbReference type="GeneID" id="27899302"/>
<evidence type="ECO:0000313" key="2">
    <source>
        <dbReference type="EMBL" id="EMF09889.1"/>
    </source>
</evidence>
<sequence>MRDALGVGRAFSILVRKGRIEADGHGVPDPGAMNAVYGPYSNALRSPLPRQEADGTVTAKCRGFSSS</sequence>
<dbReference type="RefSeq" id="XP_016758010.1">
    <property type="nucleotide sequence ID" value="XM_016902165.1"/>
</dbReference>
<accession>M3CZ05</accession>
<evidence type="ECO:0000256" key="1">
    <source>
        <dbReference type="SAM" id="MobiDB-lite"/>
    </source>
</evidence>
<dbReference type="AlphaFoldDB" id="M3CZ05"/>
<dbReference type="EMBL" id="KB456268">
    <property type="protein sequence ID" value="EMF09889.1"/>
    <property type="molecule type" value="Genomic_DNA"/>
</dbReference>
<protein>
    <submittedName>
        <fullName evidence="2">Uncharacterized protein</fullName>
    </submittedName>
</protein>
<dbReference type="Proteomes" id="UP000016931">
    <property type="component" value="Unassembled WGS sequence"/>
</dbReference>
<keyword evidence="3" id="KW-1185">Reference proteome</keyword>
<reference evidence="2 3" key="1">
    <citation type="journal article" date="2012" name="PLoS Pathog.">
        <title>Diverse lifestyles and strategies of plant pathogenesis encoded in the genomes of eighteen Dothideomycetes fungi.</title>
        <authorList>
            <person name="Ohm R.A."/>
            <person name="Feau N."/>
            <person name="Henrissat B."/>
            <person name="Schoch C.L."/>
            <person name="Horwitz B.A."/>
            <person name="Barry K.W."/>
            <person name="Condon B.J."/>
            <person name="Copeland A.C."/>
            <person name="Dhillon B."/>
            <person name="Glaser F."/>
            <person name="Hesse C.N."/>
            <person name="Kosti I."/>
            <person name="LaButti K."/>
            <person name="Lindquist E.A."/>
            <person name="Lucas S."/>
            <person name="Salamov A.A."/>
            <person name="Bradshaw R.E."/>
            <person name="Ciuffetti L."/>
            <person name="Hamelin R.C."/>
            <person name="Kema G.H.J."/>
            <person name="Lawrence C."/>
            <person name="Scott J.A."/>
            <person name="Spatafora J.W."/>
            <person name="Turgeon B.G."/>
            <person name="de Wit P.J.G.M."/>
            <person name="Zhong S."/>
            <person name="Goodwin S.B."/>
            <person name="Grigoriev I.V."/>
        </authorList>
    </citation>
    <scope>NUCLEOTIDE SEQUENCE [LARGE SCALE GENOMIC DNA]</scope>
    <source>
        <strain evidence="2 3">SO2202</strain>
    </source>
</reference>
<name>M3CZ05_SPHMS</name>
<organism evidence="2 3">
    <name type="scientific">Sphaerulina musiva (strain SO2202)</name>
    <name type="common">Poplar stem canker fungus</name>
    <name type="synonym">Septoria musiva</name>
    <dbReference type="NCBI Taxonomy" id="692275"/>
    <lineage>
        <taxon>Eukaryota</taxon>
        <taxon>Fungi</taxon>
        <taxon>Dikarya</taxon>
        <taxon>Ascomycota</taxon>
        <taxon>Pezizomycotina</taxon>
        <taxon>Dothideomycetes</taxon>
        <taxon>Dothideomycetidae</taxon>
        <taxon>Mycosphaerellales</taxon>
        <taxon>Mycosphaerellaceae</taxon>
        <taxon>Sphaerulina</taxon>
    </lineage>
</organism>
<proteinExistence type="predicted"/>
<feature type="region of interest" description="Disordered" evidence="1">
    <location>
        <begin position="47"/>
        <end position="67"/>
    </location>
</feature>